<reference evidence="3" key="1">
    <citation type="submission" date="2020-04" db="EMBL/GenBank/DDBJ databases">
        <authorList>
            <person name="Zhang T."/>
        </authorList>
    </citation>
    <scope>NUCLEOTIDE SEQUENCE</scope>
    <source>
        <strain evidence="3">HKST-UBA01</strain>
    </source>
</reference>
<evidence type="ECO:0000256" key="1">
    <source>
        <dbReference type="SAM" id="MobiDB-lite"/>
    </source>
</evidence>
<dbReference type="AlphaFoldDB" id="A0A956LVZ2"/>
<feature type="signal peptide" evidence="2">
    <location>
        <begin position="1"/>
        <end position="28"/>
    </location>
</feature>
<organism evidence="3 4">
    <name type="scientific">Eiseniibacteriota bacterium</name>
    <dbReference type="NCBI Taxonomy" id="2212470"/>
    <lineage>
        <taxon>Bacteria</taxon>
        <taxon>Candidatus Eiseniibacteriota</taxon>
    </lineage>
</organism>
<feature type="chain" id="PRO_5037147040" description="Fibronectin type III domain-containing protein" evidence="2">
    <location>
        <begin position="29"/>
        <end position="182"/>
    </location>
</feature>
<dbReference type="InterPro" id="IPR013783">
    <property type="entry name" value="Ig-like_fold"/>
</dbReference>
<gene>
    <name evidence="3" type="ORF">KC729_02230</name>
</gene>
<comment type="caution">
    <text evidence="3">The sequence shown here is derived from an EMBL/GenBank/DDBJ whole genome shotgun (WGS) entry which is preliminary data.</text>
</comment>
<protein>
    <recommendedName>
        <fullName evidence="5">Fibronectin type III domain-containing protein</fullName>
    </recommendedName>
</protein>
<keyword evidence="2" id="KW-0732">Signal</keyword>
<evidence type="ECO:0008006" key="5">
    <source>
        <dbReference type="Google" id="ProtNLM"/>
    </source>
</evidence>
<feature type="compositionally biased region" description="Basic and acidic residues" evidence="1">
    <location>
        <begin position="170"/>
        <end position="182"/>
    </location>
</feature>
<feature type="region of interest" description="Disordered" evidence="1">
    <location>
        <begin position="127"/>
        <end position="182"/>
    </location>
</feature>
<dbReference type="Proteomes" id="UP000697710">
    <property type="component" value="Unassembled WGS sequence"/>
</dbReference>
<name>A0A956LVZ2_UNCEI</name>
<sequence length="182" mass="18708">MKLTSLQKTVGGAALALAILLASGCGSDKTTTAPEKQDPVDQIAPLAPEGVSARQNQPHGFGAGWQENSEPDLLGYHVYVYGADSSAPDTWARVTGEPLHDHGCSWVDASGTLEKFVIRVTAVDQTGNESSFSSATVAQSSQAPKDGLEHSPDPAGDSSGGGDDAGSNHNDGDTPVEHGRGK</sequence>
<reference evidence="3" key="2">
    <citation type="journal article" date="2021" name="Microbiome">
        <title>Successional dynamics and alternative stable states in a saline activated sludge microbial community over 9 years.</title>
        <authorList>
            <person name="Wang Y."/>
            <person name="Ye J."/>
            <person name="Ju F."/>
            <person name="Liu L."/>
            <person name="Boyd J.A."/>
            <person name="Deng Y."/>
            <person name="Parks D.H."/>
            <person name="Jiang X."/>
            <person name="Yin X."/>
            <person name="Woodcroft B.J."/>
            <person name="Tyson G.W."/>
            <person name="Hugenholtz P."/>
            <person name="Polz M.F."/>
            <person name="Zhang T."/>
        </authorList>
    </citation>
    <scope>NUCLEOTIDE SEQUENCE</scope>
    <source>
        <strain evidence="3">HKST-UBA01</strain>
    </source>
</reference>
<feature type="compositionally biased region" description="Low complexity" evidence="1">
    <location>
        <begin position="130"/>
        <end position="143"/>
    </location>
</feature>
<evidence type="ECO:0000256" key="2">
    <source>
        <dbReference type="SAM" id="SignalP"/>
    </source>
</evidence>
<dbReference type="PROSITE" id="PS51257">
    <property type="entry name" value="PROKAR_LIPOPROTEIN"/>
    <property type="match status" value="1"/>
</dbReference>
<accession>A0A956LVZ2</accession>
<dbReference type="Gene3D" id="2.60.40.10">
    <property type="entry name" value="Immunoglobulins"/>
    <property type="match status" value="1"/>
</dbReference>
<evidence type="ECO:0000313" key="3">
    <source>
        <dbReference type="EMBL" id="MCA9726469.1"/>
    </source>
</evidence>
<dbReference type="EMBL" id="JAGQHR010000033">
    <property type="protein sequence ID" value="MCA9726469.1"/>
    <property type="molecule type" value="Genomic_DNA"/>
</dbReference>
<evidence type="ECO:0000313" key="4">
    <source>
        <dbReference type="Proteomes" id="UP000697710"/>
    </source>
</evidence>
<proteinExistence type="predicted"/>